<dbReference type="Proteomes" id="UP000176997">
    <property type="component" value="Unassembled WGS sequence"/>
</dbReference>
<dbReference type="Pfam" id="PF01425">
    <property type="entry name" value="Amidase"/>
    <property type="match status" value="1"/>
</dbReference>
<feature type="active site" description="Charge relay system" evidence="7">
    <location>
        <position position="154"/>
    </location>
</feature>
<dbReference type="InterPro" id="IPR004412">
    <property type="entry name" value="GatA"/>
</dbReference>
<dbReference type="InterPro" id="IPR020556">
    <property type="entry name" value="Amidase_CS"/>
</dbReference>
<dbReference type="EC" id="6.3.5.7" evidence="7"/>
<dbReference type="GO" id="GO:0050567">
    <property type="term" value="F:glutaminyl-tRNA synthase (glutamine-hydrolyzing) activity"/>
    <property type="evidence" value="ECO:0007669"/>
    <property type="project" value="UniProtKB-UniRule"/>
</dbReference>
<keyword evidence="4 7" id="KW-0067">ATP-binding</keyword>
<evidence type="ECO:0000256" key="1">
    <source>
        <dbReference type="ARBA" id="ARBA00008069"/>
    </source>
</evidence>
<reference evidence="9 10" key="1">
    <citation type="journal article" date="2016" name="Nat. Commun.">
        <title>Thousands of microbial genomes shed light on interconnected biogeochemical processes in an aquifer system.</title>
        <authorList>
            <person name="Anantharaman K."/>
            <person name="Brown C.T."/>
            <person name="Hug L.A."/>
            <person name="Sharon I."/>
            <person name="Castelle C.J."/>
            <person name="Probst A.J."/>
            <person name="Thomas B.C."/>
            <person name="Singh A."/>
            <person name="Wilkins M.J."/>
            <person name="Karaoz U."/>
            <person name="Brodie E.L."/>
            <person name="Williams K.H."/>
            <person name="Hubbard S.S."/>
            <person name="Banfield J.F."/>
        </authorList>
    </citation>
    <scope>NUCLEOTIDE SEQUENCE [LARGE SCALE GENOMIC DNA]</scope>
</reference>
<dbReference type="PROSITE" id="PS00571">
    <property type="entry name" value="AMIDASES"/>
    <property type="match status" value="1"/>
</dbReference>
<dbReference type="HAMAP" id="MF_00120">
    <property type="entry name" value="GatA"/>
    <property type="match status" value="1"/>
</dbReference>
<evidence type="ECO:0000256" key="2">
    <source>
        <dbReference type="ARBA" id="ARBA00022598"/>
    </source>
</evidence>
<organism evidence="9 10">
    <name type="scientific">Candidatus Yonathbacteria bacterium RIFCSPHIGHO2_01_FULL_51_10</name>
    <dbReference type="NCBI Taxonomy" id="1802723"/>
    <lineage>
        <taxon>Bacteria</taxon>
        <taxon>Candidatus Yonathiibacteriota</taxon>
    </lineage>
</organism>
<feature type="active site" description="Charge relay system" evidence="7">
    <location>
        <position position="79"/>
    </location>
</feature>
<comment type="function">
    <text evidence="7">Allows the formation of correctly charged Gln-tRNA(Gln) through the transamidation of misacylated Glu-tRNA(Gln) in organisms which lack glutaminyl-tRNA synthetase. The reaction takes place in the presence of glutamine and ATP through an activated gamma-phospho-Glu-tRNA(Gln).</text>
</comment>
<protein>
    <recommendedName>
        <fullName evidence="7">Glutamyl-tRNA(Gln) amidotransferase subunit A</fullName>
        <shortName evidence="7">Glu-ADT subunit A</shortName>
        <ecNumber evidence="7">6.3.5.7</ecNumber>
    </recommendedName>
</protein>
<keyword evidence="2 7" id="KW-0436">Ligase</keyword>
<accession>A0A1G2S4J4</accession>
<feature type="active site" description="Acyl-ester intermediate" evidence="7">
    <location>
        <position position="178"/>
    </location>
</feature>
<evidence type="ECO:0000256" key="4">
    <source>
        <dbReference type="ARBA" id="ARBA00022840"/>
    </source>
</evidence>
<evidence type="ECO:0000256" key="6">
    <source>
        <dbReference type="ARBA" id="ARBA00047407"/>
    </source>
</evidence>
<evidence type="ECO:0000313" key="10">
    <source>
        <dbReference type="Proteomes" id="UP000176997"/>
    </source>
</evidence>
<comment type="catalytic activity">
    <reaction evidence="6 7">
        <text>L-glutamyl-tRNA(Gln) + L-glutamine + ATP + H2O = L-glutaminyl-tRNA(Gln) + L-glutamate + ADP + phosphate + H(+)</text>
        <dbReference type="Rhea" id="RHEA:17521"/>
        <dbReference type="Rhea" id="RHEA-COMP:9681"/>
        <dbReference type="Rhea" id="RHEA-COMP:9684"/>
        <dbReference type="ChEBI" id="CHEBI:15377"/>
        <dbReference type="ChEBI" id="CHEBI:15378"/>
        <dbReference type="ChEBI" id="CHEBI:29985"/>
        <dbReference type="ChEBI" id="CHEBI:30616"/>
        <dbReference type="ChEBI" id="CHEBI:43474"/>
        <dbReference type="ChEBI" id="CHEBI:58359"/>
        <dbReference type="ChEBI" id="CHEBI:78520"/>
        <dbReference type="ChEBI" id="CHEBI:78521"/>
        <dbReference type="ChEBI" id="CHEBI:456216"/>
        <dbReference type="EC" id="6.3.5.7"/>
    </reaction>
</comment>
<dbReference type="InterPro" id="IPR036928">
    <property type="entry name" value="AS_sf"/>
</dbReference>
<dbReference type="InterPro" id="IPR023631">
    <property type="entry name" value="Amidase_dom"/>
</dbReference>
<keyword evidence="3 7" id="KW-0547">Nucleotide-binding</keyword>
<comment type="subunit">
    <text evidence="7">Heterotrimer of A, B and C subunits.</text>
</comment>
<feature type="domain" description="Amidase" evidence="8">
    <location>
        <begin position="26"/>
        <end position="470"/>
    </location>
</feature>
<comment type="similarity">
    <text evidence="1 7">Belongs to the amidase family. GatA subfamily.</text>
</comment>
<evidence type="ECO:0000256" key="5">
    <source>
        <dbReference type="ARBA" id="ARBA00022917"/>
    </source>
</evidence>
<dbReference type="EMBL" id="MHUS01000044">
    <property type="protein sequence ID" value="OHA79648.1"/>
    <property type="molecule type" value="Genomic_DNA"/>
</dbReference>
<comment type="caution">
    <text evidence="9">The sequence shown here is derived from an EMBL/GenBank/DDBJ whole genome shotgun (WGS) entry which is preliminary data.</text>
</comment>
<dbReference type="SUPFAM" id="SSF75304">
    <property type="entry name" value="Amidase signature (AS) enzymes"/>
    <property type="match status" value="1"/>
</dbReference>
<dbReference type="STRING" id="1802723.A2675_03100"/>
<evidence type="ECO:0000313" key="9">
    <source>
        <dbReference type="EMBL" id="OHA79648.1"/>
    </source>
</evidence>
<evidence type="ECO:0000256" key="3">
    <source>
        <dbReference type="ARBA" id="ARBA00022741"/>
    </source>
</evidence>
<keyword evidence="5 7" id="KW-0648">Protein biosynthesis</keyword>
<name>A0A1G2S4J4_9BACT</name>
<dbReference type="PANTHER" id="PTHR11895:SF151">
    <property type="entry name" value="GLUTAMYL-TRNA(GLN) AMIDOTRANSFERASE SUBUNIT A"/>
    <property type="match status" value="1"/>
</dbReference>
<dbReference type="PANTHER" id="PTHR11895">
    <property type="entry name" value="TRANSAMIDASE"/>
    <property type="match status" value="1"/>
</dbReference>
<dbReference type="GO" id="GO:0005524">
    <property type="term" value="F:ATP binding"/>
    <property type="evidence" value="ECO:0007669"/>
    <property type="project" value="UniProtKB-KW"/>
</dbReference>
<dbReference type="InterPro" id="IPR000120">
    <property type="entry name" value="Amidase"/>
</dbReference>
<proteinExistence type="inferred from homology"/>
<gene>
    <name evidence="7" type="primary">gatA</name>
    <name evidence="9" type="ORF">A2675_03100</name>
</gene>
<sequence length="485" mass="51460">MANDLTKLTIAEASELLNDGEISSRELTEAVLASATHQNGDLNAYLEIFDDALASADEADARRRAGERAPLLGIPLAIKDNILIEGKRATSASKILENYIATYDATAIQKLKAAGAVFIGRTNMDEFAMGGSTENSAFGTTKNPHDTTRVPGGSSGGSAAAVAAHMALGALGSDTGGSIRQPASFCGVVGLKPTYGAISRSGLMAMASSLDQIGPFTRTVADAEILFNVLKGNDPLDSTSAPDSVWSDKKIEKKKLRIGVPEDFAFGKGVDKDVVENFKKSMEALAQEGHEIVPIKLAHITHSLAVYYILMPAEASTNLARFDGVRFGALKEGATLFDDYAQTRGAGFGREVRRRIMLGAYVLSSGYYDAYYHKATSVRALIEEDFKQAFDLSADGVDIIATPTSPTPAFKIGEKSADPLQMYLADIFTVPANLAGIPGISVPSGTAQRDGRDLPLGIQFLAPHFREDLLFVAGRSLESVAGRNA</sequence>
<dbReference type="GO" id="GO:0030956">
    <property type="term" value="C:glutamyl-tRNA(Gln) amidotransferase complex"/>
    <property type="evidence" value="ECO:0007669"/>
    <property type="project" value="InterPro"/>
</dbReference>
<dbReference type="Gene3D" id="3.90.1300.10">
    <property type="entry name" value="Amidase signature (AS) domain"/>
    <property type="match status" value="1"/>
</dbReference>
<dbReference type="NCBIfam" id="TIGR00132">
    <property type="entry name" value="gatA"/>
    <property type="match status" value="1"/>
</dbReference>
<dbReference type="AlphaFoldDB" id="A0A1G2S4J4"/>
<evidence type="ECO:0000259" key="8">
    <source>
        <dbReference type="Pfam" id="PF01425"/>
    </source>
</evidence>
<evidence type="ECO:0000256" key="7">
    <source>
        <dbReference type="HAMAP-Rule" id="MF_00120"/>
    </source>
</evidence>
<dbReference type="GO" id="GO:0006412">
    <property type="term" value="P:translation"/>
    <property type="evidence" value="ECO:0007669"/>
    <property type="project" value="UniProtKB-UniRule"/>
</dbReference>